<dbReference type="SUPFAM" id="SSF52743">
    <property type="entry name" value="Subtilisin-like"/>
    <property type="match status" value="1"/>
</dbReference>
<dbReference type="PROSITE" id="PS00138">
    <property type="entry name" value="SUBTILASE_SER"/>
    <property type="match status" value="1"/>
</dbReference>
<dbReference type="EMBL" id="CM000129">
    <property type="protein sequence ID" value="EEC76675.1"/>
    <property type="molecule type" value="Genomic_DNA"/>
</dbReference>
<dbReference type="Pfam" id="PF17766">
    <property type="entry name" value="fn3_6"/>
    <property type="match status" value="1"/>
</dbReference>
<keyword evidence="4" id="KW-0378">Hydrolase</keyword>
<dbReference type="STRING" id="39946.B8AUK0"/>
<protein>
    <submittedName>
        <fullName evidence="10">Uncharacterized protein</fullName>
    </submittedName>
</protein>
<feature type="domain" description="Peptidase S8/S53" evidence="8">
    <location>
        <begin position="70"/>
        <end position="352"/>
    </location>
</feature>
<dbReference type="Gene3D" id="2.60.40.2310">
    <property type="match status" value="1"/>
</dbReference>
<reference evidence="10 11" key="1">
    <citation type="journal article" date="2005" name="PLoS Biol.">
        <title>The genomes of Oryza sativa: a history of duplications.</title>
        <authorList>
            <person name="Yu J."/>
            <person name="Wang J."/>
            <person name="Lin W."/>
            <person name="Li S."/>
            <person name="Li H."/>
            <person name="Zhou J."/>
            <person name="Ni P."/>
            <person name="Dong W."/>
            <person name="Hu S."/>
            <person name="Zeng C."/>
            <person name="Zhang J."/>
            <person name="Zhang Y."/>
            <person name="Li R."/>
            <person name="Xu Z."/>
            <person name="Li S."/>
            <person name="Li X."/>
            <person name="Zheng H."/>
            <person name="Cong L."/>
            <person name="Lin L."/>
            <person name="Yin J."/>
            <person name="Geng J."/>
            <person name="Li G."/>
            <person name="Shi J."/>
            <person name="Liu J."/>
            <person name="Lv H."/>
            <person name="Li J."/>
            <person name="Wang J."/>
            <person name="Deng Y."/>
            <person name="Ran L."/>
            <person name="Shi X."/>
            <person name="Wang X."/>
            <person name="Wu Q."/>
            <person name="Li C."/>
            <person name="Ren X."/>
            <person name="Wang J."/>
            <person name="Wang X."/>
            <person name="Li D."/>
            <person name="Liu D."/>
            <person name="Zhang X."/>
            <person name="Ji Z."/>
            <person name="Zhao W."/>
            <person name="Sun Y."/>
            <person name="Zhang Z."/>
            <person name="Bao J."/>
            <person name="Han Y."/>
            <person name="Dong L."/>
            <person name="Ji J."/>
            <person name="Chen P."/>
            <person name="Wu S."/>
            <person name="Liu J."/>
            <person name="Xiao Y."/>
            <person name="Bu D."/>
            <person name="Tan J."/>
            <person name="Yang L."/>
            <person name="Ye C."/>
            <person name="Zhang J."/>
            <person name="Xu J."/>
            <person name="Zhou Y."/>
            <person name="Yu Y."/>
            <person name="Zhang B."/>
            <person name="Zhuang S."/>
            <person name="Wei H."/>
            <person name="Liu B."/>
            <person name="Lei M."/>
            <person name="Yu H."/>
            <person name="Li Y."/>
            <person name="Xu H."/>
            <person name="Wei S."/>
            <person name="He X."/>
            <person name="Fang L."/>
            <person name="Zhang Z."/>
            <person name="Zhang Y."/>
            <person name="Huang X."/>
            <person name="Su Z."/>
            <person name="Tong W."/>
            <person name="Li J."/>
            <person name="Tong Z."/>
            <person name="Li S."/>
            <person name="Ye J."/>
            <person name="Wang L."/>
            <person name="Fang L."/>
            <person name="Lei T."/>
            <person name="Chen C."/>
            <person name="Chen H."/>
            <person name="Xu Z."/>
            <person name="Li H."/>
            <person name="Huang H."/>
            <person name="Zhang F."/>
            <person name="Xu H."/>
            <person name="Li N."/>
            <person name="Zhao C."/>
            <person name="Li S."/>
            <person name="Dong L."/>
            <person name="Huang Y."/>
            <person name="Li L."/>
            <person name="Xi Y."/>
            <person name="Qi Q."/>
            <person name="Li W."/>
            <person name="Zhang B."/>
            <person name="Hu W."/>
            <person name="Zhang Y."/>
            <person name="Tian X."/>
            <person name="Jiao Y."/>
            <person name="Liang X."/>
            <person name="Jin J."/>
            <person name="Gao L."/>
            <person name="Zheng W."/>
            <person name="Hao B."/>
            <person name="Liu S."/>
            <person name="Wang W."/>
            <person name="Yuan L."/>
            <person name="Cao M."/>
            <person name="McDermott J."/>
            <person name="Samudrala R."/>
            <person name="Wang J."/>
            <person name="Wong G.K."/>
            <person name="Yang H."/>
        </authorList>
    </citation>
    <scope>NUCLEOTIDE SEQUENCE [LARGE SCALE GENOMIC DNA]</scope>
    <source>
        <strain evidence="11">cv. 93-11</strain>
    </source>
</reference>
<evidence type="ECO:0000256" key="3">
    <source>
        <dbReference type="ARBA" id="ARBA00022729"/>
    </source>
</evidence>
<gene>
    <name evidence="10" type="ORF">OsI_14653</name>
</gene>
<sequence length="528" mass="55942">MGPSIKLEGITPESPSFADDGYGPPPSKWKGVCQVGPSFKAKSCNRKLIGARWYIDNDTLRSMSKDEILSPRDVVGHGTHTASTAGGNIIHNASILGLAAGIVRGGAPRARVAMYKTCWNGVGCSAAGQLKAIDDAIHDGVDILSLSLGGPFEDPGTLHVVAKGIPVVYSAGNDGPIAQTVENSSPWLLTVAAATMDRSFPVVITLGNNDKFVAQSFAISGKTSSQFGEIQFYEREGENDGTPKVKISLTQTTIGKVSAPKVAAFSSRGPSYIYPGVLKPDIAALGVTVLAAAPKAFMDAGIPYRFDSGTSMSCPHVSGIIAVLKSLHPQWSPAALKSAIMTTAALTYDNNGMPIQANGKVPKIADPFDYGAGVVNPNMAADPGLIYDIEPSDYFKFFNCMGGLGSADNCTTVKGSLADLNLPSIAIPNLRTFQATTRTVTNVGQANARYKAFLYPPAGFEMTVDPPVLVFSKEKKVQSFKVTIKATGRPIQGDYSFGRLVWHDGGIHWVRIPIAVRIVIEEIYSKIS</sequence>
<evidence type="ECO:0000259" key="9">
    <source>
        <dbReference type="Pfam" id="PF17766"/>
    </source>
</evidence>
<dbReference type="InterPro" id="IPR015500">
    <property type="entry name" value="Peptidase_S8_subtilisin-rel"/>
</dbReference>
<dbReference type="MEROPS" id="S08.A22"/>
<dbReference type="OMA" id="GAPMQAN"/>
<evidence type="ECO:0000256" key="7">
    <source>
        <dbReference type="SAM" id="MobiDB-lite"/>
    </source>
</evidence>
<dbReference type="PANTHER" id="PTHR10795">
    <property type="entry name" value="PROPROTEIN CONVERTASE SUBTILISIN/KEXIN"/>
    <property type="match status" value="1"/>
</dbReference>
<dbReference type="CDD" id="cd04852">
    <property type="entry name" value="Peptidases_S8_3"/>
    <property type="match status" value="1"/>
</dbReference>
<evidence type="ECO:0000256" key="1">
    <source>
        <dbReference type="ARBA" id="ARBA00011073"/>
    </source>
</evidence>
<comment type="similarity">
    <text evidence="1 6">Belongs to the peptidase S8 family.</text>
</comment>
<dbReference type="InterPro" id="IPR023828">
    <property type="entry name" value="Peptidase_S8_Ser-AS"/>
</dbReference>
<evidence type="ECO:0000259" key="8">
    <source>
        <dbReference type="Pfam" id="PF00082"/>
    </source>
</evidence>
<dbReference type="Gramene" id="BGIOSGA015801-TA">
    <property type="protein sequence ID" value="BGIOSGA015801-PA"/>
    <property type="gene ID" value="BGIOSGA015801"/>
</dbReference>
<name>B8AUK0_ORYSI</name>
<proteinExistence type="inferred from homology"/>
<dbReference type="GO" id="GO:0006508">
    <property type="term" value="P:proteolysis"/>
    <property type="evidence" value="ECO:0007669"/>
    <property type="project" value="UniProtKB-KW"/>
</dbReference>
<evidence type="ECO:0000256" key="4">
    <source>
        <dbReference type="ARBA" id="ARBA00022801"/>
    </source>
</evidence>
<dbReference type="AlphaFoldDB" id="B8AUK0"/>
<keyword evidence="3" id="KW-0732">Signal</keyword>
<dbReference type="InterPro" id="IPR041469">
    <property type="entry name" value="Subtilisin-like_FN3"/>
</dbReference>
<comment type="caution">
    <text evidence="6">Lacks conserved residue(s) required for the propagation of feature annotation.</text>
</comment>
<dbReference type="InterPro" id="IPR036852">
    <property type="entry name" value="Peptidase_S8/S53_dom_sf"/>
</dbReference>
<dbReference type="FunFam" id="3.40.50.200:FF:000006">
    <property type="entry name" value="Subtilisin-like protease SBT1.5"/>
    <property type="match status" value="1"/>
</dbReference>
<keyword evidence="11" id="KW-1185">Reference proteome</keyword>
<feature type="domain" description="Subtilisin-like protease fibronectin type-III" evidence="9">
    <location>
        <begin position="419"/>
        <end position="516"/>
    </location>
</feature>
<evidence type="ECO:0000256" key="5">
    <source>
        <dbReference type="ARBA" id="ARBA00022825"/>
    </source>
</evidence>
<keyword evidence="2" id="KW-0645">Protease</keyword>
<dbReference type="Gene3D" id="3.40.50.200">
    <property type="entry name" value="Peptidase S8/S53 domain"/>
    <property type="match status" value="1"/>
</dbReference>
<dbReference type="InterPro" id="IPR000209">
    <property type="entry name" value="Peptidase_S8/S53_dom"/>
</dbReference>
<organism evidence="10 11">
    <name type="scientific">Oryza sativa subsp. indica</name>
    <name type="common">Rice</name>
    <dbReference type="NCBI Taxonomy" id="39946"/>
    <lineage>
        <taxon>Eukaryota</taxon>
        <taxon>Viridiplantae</taxon>
        <taxon>Streptophyta</taxon>
        <taxon>Embryophyta</taxon>
        <taxon>Tracheophyta</taxon>
        <taxon>Spermatophyta</taxon>
        <taxon>Magnoliopsida</taxon>
        <taxon>Liliopsida</taxon>
        <taxon>Poales</taxon>
        <taxon>Poaceae</taxon>
        <taxon>BOP clade</taxon>
        <taxon>Oryzoideae</taxon>
        <taxon>Oryzeae</taxon>
        <taxon>Oryzinae</taxon>
        <taxon>Oryza</taxon>
        <taxon>Oryza sativa</taxon>
    </lineage>
</organism>
<evidence type="ECO:0000256" key="2">
    <source>
        <dbReference type="ARBA" id="ARBA00022670"/>
    </source>
</evidence>
<dbReference type="Proteomes" id="UP000007015">
    <property type="component" value="Chromosome 4"/>
</dbReference>
<dbReference type="InterPro" id="IPR045051">
    <property type="entry name" value="SBT"/>
</dbReference>
<dbReference type="InterPro" id="IPR034197">
    <property type="entry name" value="Peptidases_S8_3"/>
</dbReference>
<evidence type="ECO:0000313" key="11">
    <source>
        <dbReference type="Proteomes" id="UP000007015"/>
    </source>
</evidence>
<evidence type="ECO:0000313" key="10">
    <source>
        <dbReference type="EMBL" id="EEC76675.1"/>
    </source>
</evidence>
<dbReference type="PROSITE" id="PS51892">
    <property type="entry name" value="SUBTILASE"/>
    <property type="match status" value="1"/>
</dbReference>
<accession>B8AUK0</accession>
<evidence type="ECO:0000256" key="6">
    <source>
        <dbReference type="PROSITE-ProRule" id="PRU01240"/>
    </source>
</evidence>
<dbReference type="PRINTS" id="PR00723">
    <property type="entry name" value="SUBTILISIN"/>
</dbReference>
<feature type="region of interest" description="Disordered" evidence="7">
    <location>
        <begin position="1"/>
        <end position="22"/>
    </location>
</feature>
<dbReference type="HOGENOM" id="CLU_000625_4_2_1"/>
<dbReference type="Pfam" id="PF00082">
    <property type="entry name" value="Peptidase_S8"/>
    <property type="match status" value="1"/>
</dbReference>
<dbReference type="GO" id="GO:0004252">
    <property type="term" value="F:serine-type endopeptidase activity"/>
    <property type="evidence" value="ECO:0007669"/>
    <property type="project" value="InterPro"/>
</dbReference>
<keyword evidence="5" id="KW-0720">Serine protease</keyword>